<accession>A0A6J4K4I4</accession>
<gene>
    <name evidence="1" type="ORF">AVDCRST_MAG11-444</name>
</gene>
<dbReference type="AlphaFoldDB" id="A0A6J4K4I4"/>
<evidence type="ECO:0000313" key="1">
    <source>
        <dbReference type="EMBL" id="CAA9295444.1"/>
    </source>
</evidence>
<organism evidence="1">
    <name type="scientific">uncultured Gemmatimonadaceae bacterium</name>
    <dbReference type="NCBI Taxonomy" id="246130"/>
    <lineage>
        <taxon>Bacteria</taxon>
        <taxon>Pseudomonadati</taxon>
        <taxon>Gemmatimonadota</taxon>
        <taxon>Gemmatimonadia</taxon>
        <taxon>Gemmatimonadales</taxon>
        <taxon>Gemmatimonadaceae</taxon>
        <taxon>environmental samples</taxon>
    </lineage>
</organism>
<name>A0A6J4K4I4_9BACT</name>
<reference evidence="1" key="1">
    <citation type="submission" date="2020-02" db="EMBL/GenBank/DDBJ databases">
        <authorList>
            <person name="Meier V. D."/>
        </authorList>
    </citation>
    <scope>NUCLEOTIDE SEQUENCE</scope>
    <source>
        <strain evidence="1">AVDCRST_MAG11</strain>
    </source>
</reference>
<protein>
    <submittedName>
        <fullName evidence="1">Uncharacterized protein</fullName>
    </submittedName>
</protein>
<sequence>ALRELTNDREREVREAVFAAALAGAGGARRRGADGESPR</sequence>
<dbReference type="EMBL" id="CADCTU010000100">
    <property type="protein sequence ID" value="CAA9295444.1"/>
    <property type="molecule type" value="Genomic_DNA"/>
</dbReference>
<feature type="non-terminal residue" evidence="1">
    <location>
        <position position="1"/>
    </location>
</feature>
<proteinExistence type="predicted"/>